<feature type="transmembrane region" description="Helical" evidence="1">
    <location>
        <begin position="12"/>
        <end position="30"/>
    </location>
</feature>
<keyword evidence="1" id="KW-1133">Transmembrane helix</keyword>
<proteinExistence type="predicted"/>
<dbReference type="InterPro" id="IPR036873">
    <property type="entry name" value="Rhodanese-like_dom_sf"/>
</dbReference>
<evidence type="ECO:0000313" key="3">
    <source>
        <dbReference type="EMBL" id="OUL57738.1"/>
    </source>
</evidence>
<dbReference type="InterPro" id="IPR050229">
    <property type="entry name" value="GlpE_sulfurtransferase"/>
</dbReference>
<comment type="caution">
    <text evidence="3">The sequence shown here is derived from an EMBL/GenBank/DDBJ whole genome shotgun (WGS) entry which is preliminary data.</text>
</comment>
<dbReference type="PROSITE" id="PS50206">
    <property type="entry name" value="RHODANESE_3"/>
    <property type="match status" value="1"/>
</dbReference>
<evidence type="ECO:0000259" key="2">
    <source>
        <dbReference type="PROSITE" id="PS50206"/>
    </source>
</evidence>
<reference evidence="3 4" key="1">
    <citation type="submission" date="2017-02" db="EMBL/GenBank/DDBJ databases">
        <title>Pseudoalteromonas ulvae TC14 Genome.</title>
        <authorList>
            <person name="Molmeret M."/>
        </authorList>
    </citation>
    <scope>NUCLEOTIDE SEQUENCE [LARGE SCALE GENOMIC DNA]</scope>
    <source>
        <strain evidence="3">TC14</strain>
    </source>
</reference>
<gene>
    <name evidence="3" type="ORF">B1199_11825</name>
</gene>
<dbReference type="Pfam" id="PF00581">
    <property type="entry name" value="Rhodanese"/>
    <property type="match status" value="1"/>
</dbReference>
<evidence type="ECO:0000256" key="1">
    <source>
        <dbReference type="SAM" id="Phobius"/>
    </source>
</evidence>
<dbReference type="PANTHER" id="PTHR43031:SF18">
    <property type="entry name" value="RHODANESE-RELATED SULFURTRANSFERASES"/>
    <property type="match status" value="1"/>
</dbReference>
<keyword evidence="1" id="KW-0472">Membrane</keyword>
<name>A0A244CQ93_PSEDV</name>
<dbReference type="OrthoDB" id="9808735at2"/>
<keyword evidence="1" id="KW-0812">Transmembrane</keyword>
<dbReference type="Proteomes" id="UP000194841">
    <property type="component" value="Unassembled WGS sequence"/>
</dbReference>
<evidence type="ECO:0000313" key="4">
    <source>
        <dbReference type="Proteomes" id="UP000194841"/>
    </source>
</evidence>
<dbReference type="RefSeq" id="WP_086744321.1">
    <property type="nucleotide sequence ID" value="NZ_MWPV01000003.1"/>
</dbReference>
<dbReference type="EMBL" id="MWPV01000003">
    <property type="protein sequence ID" value="OUL57738.1"/>
    <property type="molecule type" value="Genomic_DNA"/>
</dbReference>
<feature type="domain" description="Rhodanese" evidence="2">
    <location>
        <begin position="50"/>
        <end position="141"/>
    </location>
</feature>
<sequence>MEQYIEFIGNHPILSLIWLGLVMAIILGWFKAKFSAIKHINPQQLTLLVNRENGAVVDIRALKEFNAGHIAGSVHLSAEKAKEKEFSAVEKLKSAPIIVVCNTGMTASSVADNLNKAGYEQVYILSGGIGAWQNAGLPMTSGR</sequence>
<keyword evidence="4" id="KW-1185">Reference proteome</keyword>
<accession>A0A244CQ93</accession>
<dbReference type="InterPro" id="IPR001763">
    <property type="entry name" value="Rhodanese-like_dom"/>
</dbReference>
<dbReference type="PANTHER" id="PTHR43031">
    <property type="entry name" value="FAD-DEPENDENT OXIDOREDUCTASE"/>
    <property type="match status" value="1"/>
</dbReference>
<dbReference type="AlphaFoldDB" id="A0A244CQ93"/>
<dbReference type="SUPFAM" id="SSF52821">
    <property type="entry name" value="Rhodanese/Cell cycle control phosphatase"/>
    <property type="match status" value="1"/>
</dbReference>
<organism evidence="3 4">
    <name type="scientific">Pseudoalteromonas ulvae</name>
    <dbReference type="NCBI Taxonomy" id="107327"/>
    <lineage>
        <taxon>Bacteria</taxon>
        <taxon>Pseudomonadati</taxon>
        <taxon>Pseudomonadota</taxon>
        <taxon>Gammaproteobacteria</taxon>
        <taxon>Alteromonadales</taxon>
        <taxon>Pseudoalteromonadaceae</taxon>
        <taxon>Pseudoalteromonas</taxon>
    </lineage>
</organism>
<dbReference type="SMART" id="SM00450">
    <property type="entry name" value="RHOD"/>
    <property type="match status" value="1"/>
</dbReference>
<dbReference type="CDD" id="cd00158">
    <property type="entry name" value="RHOD"/>
    <property type="match status" value="1"/>
</dbReference>
<protein>
    <submittedName>
        <fullName evidence="3">Rhodanese-like domain-containing protein</fullName>
    </submittedName>
</protein>
<dbReference type="Gene3D" id="3.40.250.10">
    <property type="entry name" value="Rhodanese-like domain"/>
    <property type="match status" value="1"/>
</dbReference>